<dbReference type="Gene3D" id="1.25.10.10">
    <property type="entry name" value="Leucine-rich Repeat Variant"/>
    <property type="match status" value="1"/>
</dbReference>
<dbReference type="Pfam" id="PF13646">
    <property type="entry name" value="HEAT_2"/>
    <property type="match status" value="1"/>
</dbReference>
<evidence type="ECO:0008006" key="3">
    <source>
        <dbReference type="Google" id="ProtNLM"/>
    </source>
</evidence>
<name>A0A8J4EKP1_9ACTN</name>
<reference evidence="1" key="1">
    <citation type="submission" date="2021-01" db="EMBL/GenBank/DDBJ databases">
        <title>Whole genome shotgun sequence of Virgisporangium ochraceum NBRC 16418.</title>
        <authorList>
            <person name="Komaki H."/>
            <person name="Tamura T."/>
        </authorList>
    </citation>
    <scope>NUCLEOTIDE SEQUENCE</scope>
    <source>
        <strain evidence="1">NBRC 16418</strain>
    </source>
</reference>
<dbReference type="InterPro" id="IPR016024">
    <property type="entry name" value="ARM-type_fold"/>
</dbReference>
<protein>
    <recommendedName>
        <fullName evidence="3">PBS lyase HEAT domain protein repeat-containing protein</fullName>
    </recommendedName>
</protein>
<evidence type="ECO:0000313" key="2">
    <source>
        <dbReference type="Proteomes" id="UP000635606"/>
    </source>
</evidence>
<evidence type="ECO:0000313" key="1">
    <source>
        <dbReference type="EMBL" id="GIJ75567.1"/>
    </source>
</evidence>
<keyword evidence="2" id="KW-1185">Reference proteome</keyword>
<dbReference type="Proteomes" id="UP000635606">
    <property type="component" value="Unassembled WGS sequence"/>
</dbReference>
<sequence>MQQAIATTLGHLADPRAVGLLGRWRTHPQVQVRWSVCLALTPLAADDADALRHLVELTRDPHPPVRDWAYFGLYQTGQDTAQVRHALIAPDR</sequence>
<dbReference type="SUPFAM" id="SSF48371">
    <property type="entry name" value="ARM repeat"/>
    <property type="match status" value="1"/>
</dbReference>
<organism evidence="1 2">
    <name type="scientific">Virgisporangium ochraceum</name>
    <dbReference type="NCBI Taxonomy" id="65505"/>
    <lineage>
        <taxon>Bacteria</taxon>
        <taxon>Bacillati</taxon>
        <taxon>Actinomycetota</taxon>
        <taxon>Actinomycetes</taxon>
        <taxon>Micromonosporales</taxon>
        <taxon>Micromonosporaceae</taxon>
        <taxon>Virgisporangium</taxon>
    </lineage>
</organism>
<comment type="caution">
    <text evidence="1">The sequence shown here is derived from an EMBL/GenBank/DDBJ whole genome shotgun (WGS) entry which is preliminary data.</text>
</comment>
<dbReference type="AlphaFoldDB" id="A0A8J4EKP1"/>
<proteinExistence type="predicted"/>
<gene>
    <name evidence="1" type="ORF">Voc01_104840</name>
</gene>
<dbReference type="EMBL" id="BOPH01000189">
    <property type="protein sequence ID" value="GIJ75567.1"/>
    <property type="molecule type" value="Genomic_DNA"/>
</dbReference>
<dbReference type="InterPro" id="IPR011989">
    <property type="entry name" value="ARM-like"/>
</dbReference>
<accession>A0A8J4EKP1</accession>